<comment type="subcellular location">
    <subcellularLocation>
        <location evidence="1 8">Cell membrane</location>
        <topology evidence="1 8">Multi-pass membrane protein</topology>
    </subcellularLocation>
</comment>
<dbReference type="RefSeq" id="WP_264142214.1">
    <property type="nucleotide sequence ID" value="NZ_JAOYEY010000031.1"/>
</dbReference>
<evidence type="ECO:0000256" key="4">
    <source>
        <dbReference type="ARBA" id="ARBA00022475"/>
    </source>
</evidence>
<dbReference type="SUPFAM" id="SSF103473">
    <property type="entry name" value="MFS general substrate transporter"/>
    <property type="match status" value="1"/>
</dbReference>
<keyword evidence="11" id="KW-1185">Reference proteome</keyword>
<evidence type="ECO:0000256" key="5">
    <source>
        <dbReference type="ARBA" id="ARBA00022692"/>
    </source>
</evidence>
<evidence type="ECO:0000259" key="9">
    <source>
        <dbReference type="PROSITE" id="PS50850"/>
    </source>
</evidence>
<evidence type="ECO:0000256" key="3">
    <source>
        <dbReference type="ARBA" id="ARBA00022448"/>
    </source>
</evidence>
<feature type="transmembrane region" description="Helical" evidence="8">
    <location>
        <begin position="250"/>
        <end position="273"/>
    </location>
</feature>
<dbReference type="Pfam" id="PF07690">
    <property type="entry name" value="MFS_1"/>
    <property type="match status" value="1"/>
</dbReference>
<feature type="transmembrane region" description="Helical" evidence="8">
    <location>
        <begin position="108"/>
        <end position="125"/>
    </location>
</feature>
<dbReference type="PROSITE" id="PS50850">
    <property type="entry name" value="MFS"/>
    <property type="match status" value="1"/>
</dbReference>
<dbReference type="EMBL" id="JAOYEY010000031">
    <property type="protein sequence ID" value="MCV9885345.1"/>
    <property type="molecule type" value="Genomic_DNA"/>
</dbReference>
<dbReference type="PANTHER" id="PTHR23502:SF132">
    <property type="entry name" value="POLYAMINE TRANSPORTER 2-RELATED"/>
    <property type="match status" value="1"/>
</dbReference>
<evidence type="ECO:0000256" key="8">
    <source>
        <dbReference type="RuleBase" id="RU365088"/>
    </source>
</evidence>
<feature type="transmembrane region" description="Helical" evidence="8">
    <location>
        <begin position="48"/>
        <end position="68"/>
    </location>
</feature>
<feature type="transmembrane region" description="Helical" evidence="8">
    <location>
        <begin position="12"/>
        <end position="28"/>
    </location>
</feature>
<keyword evidence="6 8" id="KW-1133">Transmembrane helix</keyword>
<comment type="caution">
    <text evidence="10">The sequence shown here is derived from an EMBL/GenBank/DDBJ whole genome shotgun (WGS) entry which is preliminary data.</text>
</comment>
<dbReference type="CDD" id="cd17320">
    <property type="entry name" value="MFS_MdfA_MDR_like"/>
    <property type="match status" value="1"/>
</dbReference>
<reference evidence="10 11" key="1">
    <citation type="submission" date="2022-10" db="EMBL/GenBank/DDBJ databases">
        <title>Draft genome assembly of moderately radiation resistant bacterium Metabacillus halosaccharovorans.</title>
        <authorList>
            <person name="Pal S."/>
            <person name="Gopinathan A."/>
        </authorList>
    </citation>
    <scope>NUCLEOTIDE SEQUENCE [LARGE SCALE GENOMIC DNA]</scope>
    <source>
        <strain evidence="10 11">VITHBRA001</strain>
    </source>
</reference>
<feature type="transmembrane region" description="Helical" evidence="8">
    <location>
        <begin position="285"/>
        <end position="306"/>
    </location>
</feature>
<feature type="transmembrane region" description="Helical" evidence="8">
    <location>
        <begin position="80"/>
        <end position="102"/>
    </location>
</feature>
<feature type="domain" description="Major facilitator superfamily (MFS) profile" evidence="9">
    <location>
        <begin position="13"/>
        <end position="398"/>
    </location>
</feature>
<evidence type="ECO:0000256" key="6">
    <source>
        <dbReference type="ARBA" id="ARBA00022989"/>
    </source>
</evidence>
<dbReference type="InterPro" id="IPR004812">
    <property type="entry name" value="Efflux_drug-R_Bcr/CmlA"/>
</dbReference>
<feature type="transmembrane region" description="Helical" evidence="8">
    <location>
        <begin position="348"/>
        <end position="367"/>
    </location>
</feature>
<evidence type="ECO:0000313" key="11">
    <source>
        <dbReference type="Proteomes" id="UP001526147"/>
    </source>
</evidence>
<sequence length="409" mass="43446">MLHNPTGKERLALAFLLSSLGILGPLNIDMYLPSFPDIANDLGARASLVQLSLTTCLIGLAVGQVIVGPISDAKGRRKPLVISLSLFALSSLFCALAPNIIVLVIARFLQGFTASAGVVLSRAVVRDVFSGKELTKFFALLMVINATAPMMAPIAGGAILLLPFASWHTIFYFLSLLGMIIVTIISLRLPETLPAEKRIPSTVGHSIRTMRDLIRDRSFIGYALTVGLIHGGSFAYVSGTPFVYQGIYGVSPQAFSILFGINGLAIISGSFMIGRLSGIFDEKRLLRVAVITAVSATTILLIMTIIKGPLATLVIPIFIYMTSMGMILTSSFTLAMEKQGHRAGSASALLGLLPLLLGSFVSPLVGINETTAVPMGATLFLTSLIGAIAFFTLTKQRDKVLDLKAESGT</sequence>
<feature type="transmembrane region" description="Helical" evidence="8">
    <location>
        <begin position="219"/>
        <end position="238"/>
    </location>
</feature>
<feature type="transmembrane region" description="Helical" evidence="8">
    <location>
        <begin position="312"/>
        <end position="336"/>
    </location>
</feature>
<dbReference type="InterPro" id="IPR036259">
    <property type="entry name" value="MFS_trans_sf"/>
</dbReference>
<dbReference type="InterPro" id="IPR020846">
    <property type="entry name" value="MFS_dom"/>
</dbReference>
<dbReference type="PANTHER" id="PTHR23502">
    <property type="entry name" value="MAJOR FACILITATOR SUPERFAMILY"/>
    <property type="match status" value="1"/>
</dbReference>
<gene>
    <name evidence="10" type="ORF">OIH86_06745</name>
</gene>
<feature type="transmembrane region" description="Helical" evidence="8">
    <location>
        <begin position="373"/>
        <end position="394"/>
    </location>
</feature>
<dbReference type="NCBIfam" id="TIGR00710">
    <property type="entry name" value="efflux_Bcr_CflA"/>
    <property type="match status" value="1"/>
</dbReference>
<feature type="transmembrane region" description="Helical" evidence="8">
    <location>
        <begin position="170"/>
        <end position="189"/>
    </location>
</feature>
<dbReference type="InterPro" id="IPR011701">
    <property type="entry name" value="MFS"/>
</dbReference>
<evidence type="ECO:0000256" key="7">
    <source>
        <dbReference type="ARBA" id="ARBA00023136"/>
    </source>
</evidence>
<keyword evidence="4 8" id="KW-1003">Cell membrane</keyword>
<feature type="transmembrane region" description="Helical" evidence="8">
    <location>
        <begin position="137"/>
        <end position="164"/>
    </location>
</feature>
<evidence type="ECO:0000256" key="2">
    <source>
        <dbReference type="ARBA" id="ARBA00006236"/>
    </source>
</evidence>
<dbReference type="Proteomes" id="UP001526147">
    <property type="component" value="Unassembled WGS sequence"/>
</dbReference>
<proteinExistence type="inferred from homology"/>
<dbReference type="Gene3D" id="1.20.1720.10">
    <property type="entry name" value="Multidrug resistance protein D"/>
    <property type="match status" value="1"/>
</dbReference>
<protein>
    <recommendedName>
        <fullName evidence="8">Bcr/CflA family efflux transporter</fullName>
    </recommendedName>
</protein>
<keyword evidence="3 8" id="KW-0813">Transport</keyword>
<keyword evidence="7 8" id="KW-0472">Membrane</keyword>
<name>A0ABT3DE47_9BACI</name>
<organism evidence="10 11">
    <name type="scientific">Metabacillus halosaccharovorans</name>
    <dbReference type="NCBI Taxonomy" id="930124"/>
    <lineage>
        <taxon>Bacteria</taxon>
        <taxon>Bacillati</taxon>
        <taxon>Bacillota</taxon>
        <taxon>Bacilli</taxon>
        <taxon>Bacillales</taxon>
        <taxon>Bacillaceae</taxon>
        <taxon>Metabacillus</taxon>
    </lineage>
</organism>
<comment type="similarity">
    <text evidence="2 8">Belongs to the major facilitator superfamily. Bcr/CmlA family.</text>
</comment>
<evidence type="ECO:0000313" key="10">
    <source>
        <dbReference type="EMBL" id="MCV9885345.1"/>
    </source>
</evidence>
<accession>A0ABT3DE47</accession>
<evidence type="ECO:0000256" key="1">
    <source>
        <dbReference type="ARBA" id="ARBA00004651"/>
    </source>
</evidence>
<keyword evidence="5 8" id="KW-0812">Transmembrane</keyword>